<dbReference type="GO" id="GO:0006629">
    <property type="term" value="P:lipid metabolic process"/>
    <property type="evidence" value="ECO:0007669"/>
    <property type="project" value="InterPro"/>
</dbReference>
<dbReference type="SUPFAM" id="SSF51695">
    <property type="entry name" value="PLC-like phosphodiesterases"/>
    <property type="match status" value="1"/>
</dbReference>
<dbReference type="AlphaFoldDB" id="A0A6S7BJZ2"/>
<gene>
    <name evidence="1" type="ORF">LMG28614_02835</name>
</gene>
<evidence type="ECO:0000313" key="1">
    <source>
        <dbReference type="EMBL" id="CAB3789254.1"/>
    </source>
</evidence>
<sequence>MIVLSHRGYWQDAKEKNREIAFCRSFDLGFGTETDIRDRNGSLVISHDMPTGDEISFSDLLRILRNRDLPLALNIKADGLVGALRETLISRSLGKWFVFDMAVPDMRAYLEAGIPVFTRMSEVERQSAWLEQSDGVWLDAFSDIWYDARTIETLLRAGKKVCVVSSELHGRDAEAQWHMLRELPTHPDLMLCTDHPEKAKKFFGDRLND</sequence>
<keyword evidence="2" id="KW-1185">Reference proteome</keyword>
<evidence type="ECO:0008006" key="3">
    <source>
        <dbReference type="Google" id="ProtNLM"/>
    </source>
</evidence>
<protein>
    <recommendedName>
        <fullName evidence="3">Phosphodiesterase</fullName>
    </recommendedName>
</protein>
<dbReference type="Proteomes" id="UP000494365">
    <property type="component" value="Unassembled WGS sequence"/>
</dbReference>
<proteinExistence type="predicted"/>
<reference evidence="1 2" key="1">
    <citation type="submission" date="2020-04" db="EMBL/GenBank/DDBJ databases">
        <authorList>
            <person name="De Canck E."/>
        </authorList>
    </citation>
    <scope>NUCLEOTIDE SEQUENCE [LARGE SCALE GENOMIC DNA]</scope>
    <source>
        <strain evidence="1 2">LMG 28614</strain>
    </source>
</reference>
<evidence type="ECO:0000313" key="2">
    <source>
        <dbReference type="Proteomes" id="UP000494365"/>
    </source>
</evidence>
<accession>A0A6S7BJZ2</accession>
<dbReference type="GO" id="GO:0008081">
    <property type="term" value="F:phosphoric diester hydrolase activity"/>
    <property type="evidence" value="ECO:0007669"/>
    <property type="project" value="InterPro"/>
</dbReference>
<name>A0A6S7BJZ2_9BURK</name>
<dbReference type="InterPro" id="IPR017946">
    <property type="entry name" value="PLC-like_Pdiesterase_TIM-brl"/>
</dbReference>
<organism evidence="1 2">
    <name type="scientific">Paraburkholderia ultramafica</name>
    <dbReference type="NCBI Taxonomy" id="1544867"/>
    <lineage>
        <taxon>Bacteria</taxon>
        <taxon>Pseudomonadati</taxon>
        <taxon>Pseudomonadota</taxon>
        <taxon>Betaproteobacteria</taxon>
        <taxon>Burkholderiales</taxon>
        <taxon>Burkholderiaceae</taxon>
        <taxon>Paraburkholderia</taxon>
    </lineage>
</organism>
<dbReference type="RefSeq" id="WP_175150130.1">
    <property type="nucleotide sequence ID" value="NZ_CADIKK010000012.1"/>
</dbReference>
<dbReference type="EMBL" id="CADIKK010000012">
    <property type="protein sequence ID" value="CAB3789254.1"/>
    <property type="molecule type" value="Genomic_DNA"/>
</dbReference>